<dbReference type="InterPro" id="IPR047057">
    <property type="entry name" value="MerR_fam"/>
</dbReference>
<dbReference type="RefSeq" id="WP_245742312.1">
    <property type="nucleotide sequence ID" value="NZ_FNBG01000008.1"/>
</dbReference>
<name>A0A1G7JL20_9BACL</name>
<dbReference type="InterPro" id="IPR011256">
    <property type="entry name" value="Reg_factor_effector_dom_sf"/>
</dbReference>
<dbReference type="Proteomes" id="UP000198972">
    <property type="component" value="Unassembled WGS sequence"/>
</dbReference>
<dbReference type="SUPFAM" id="SSF46955">
    <property type="entry name" value="Putative DNA-binding domain"/>
    <property type="match status" value="1"/>
</dbReference>
<evidence type="ECO:0000256" key="1">
    <source>
        <dbReference type="ARBA" id="ARBA00023125"/>
    </source>
</evidence>
<dbReference type="CDD" id="cd01107">
    <property type="entry name" value="HTH_BmrR"/>
    <property type="match status" value="1"/>
</dbReference>
<dbReference type="SUPFAM" id="SSF55136">
    <property type="entry name" value="Probable bacterial effector-binding domain"/>
    <property type="match status" value="1"/>
</dbReference>
<dbReference type="InterPro" id="IPR000551">
    <property type="entry name" value="MerR-type_HTH_dom"/>
</dbReference>
<reference evidence="4 5" key="1">
    <citation type="submission" date="2016-10" db="EMBL/GenBank/DDBJ databases">
        <authorList>
            <person name="de Groot N.N."/>
        </authorList>
    </citation>
    <scope>NUCLEOTIDE SEQUENCE [LARGE SCALE GENOMIC DNA]</scope>
    <source>
        <strain evidence="4 5">DSM 28129</strain>
    </source>
</reference>
<dbReference type="PANTHER" id="PTHR30204">
    <property type="entry name" value="REDOX-CYCLING DRUG-SENSING TRANSCRIPTIONAL ACTIVATOR SOXR"/>
    <property type="match status" value="1"/>
</dbReference>
<dbReference type="STRING" id="670482.SAMN04488542_10819"/>
<gene>
    <name evidence="4" type="ORF">SAMN04488542_10819</name>
</gene>
<dbReference type="Pfam" id="PF13411">
    <property type="entry name" value="MerR_1"/>
    <property type="match status" value="1"/>
</dbReference>
<dbReference type="Gene3D" id="3.20.80.10">
    <property type="entry name" value="Regulatory factor, effector binding domain"/>
    <property type="match status" value="1"/>
</dbReference>
<evidence type="ECO:0000256" key="2">
    <source>
        <dbReference type="SAM" id="Coils"/>
    </source>
</evidence>
<dbReference type="GO" id="GO:0003700">
    <property type="term" value="F:DNA-binding transcription factor activity"/>
    <property type="evidence" value="ECO:0007669"/>
    <property type="project" value="InterPro"/>
</dbReference>
<accession>A0A1G7JL20</accession>
<dbReference type="Pfam" id="PF06445">
    <property type="entry name" value="GyrI-like"/>
    <property type="match status" value="1"/>
</dbReference>
<dbReference type="GO" id="GO:0003677">
    <property type="term" value="F:DNA binding"/>
    <property type="evidence" value="ECO:0007669"/>
    <property type="project" value="UniProtKB-KW"/>
</dbReference>
<keyword evidence="5" id="KW-1185">Reference proteome</keyword>
<dbReference type="Gene3D" id="1.10.1660.10">
    <property type="match status" value="1"/>
</dbReference>
<proteinExistence type="predicted"/>
<dbReference type="SMART" id="SM00871">
    <property type="entry name" value="AraC_E_bind"/>
    <property type="match status" value="1"/>
</dbReference>
<dbReference type="PANTHER" id="PTHR30204:SF97">
    <property type="entry name" value="MERR FAMILY REGULATORY PROTEIN"/>
    <property type="match status" value="1"/>
</dbReference>
<dbReference type="PROSITE" id="PS00552">
    <property type="entry name" value="HTH_MERR_1"/>
    <property type="match status" value="1"/>
</dbReference>
<protein>
    <submittedName>
        <fullName evidence="4">DNA-binding transcriptional regulator, MerR family</fullName>
    </submittedName>
</protein>
<feature type="coiled-coil region" evidence="2">
    <location>
        <begin position="109"/>
        <end position="143"/>
    </location>
</feature>
<evidence type="ECO:0000259" key="3">
    <source>
        <dbReference type="PROSITE" id="PS50937"/>
    </source>
</evidence>
<dbReference type="InterPro" id="IPR010499">
    <property type="entry name" value="AraC_E-bd"/>
</dbReference>
<dbReference type="AlphaFoldDB" id="A0A1G7JL20"/>
<dbReference type="SMART" id="SM00422">
    <property type="entry name" value="HTH_MERR"/>
    <property type="match status" value="1"/>
</dbReference>
<dbReference type="InterPro" id="IPR009061">
    <property type="entry name" value="DNA-bd_dom_put_sf"/>
</dbReference>
<keyword evidence="1 4" id="KW-0238">DNA-binding</keyword>
<evidence type="ECO:0000313" key="5">
    <source>
        <dbReference type="Proteomes" id="UP000198972"/>
    </source>
</evidence>
<feature type="domain" description="HTH merR-type" evidence="3">
    <location>
        <begin position="32"/>
        <end position="102"/>
    </location>
</feature>
<keyword evidence="2" id="KW-0175">Coiled coil</keyword>
<dbReference type="InterPro" id="IPR029442">
    <property type="entry name" value="GyrI-like"/>
</dbReference>
<dbReference type="PROSITE" id="PS50937">
    <property type="entry name" value="HTH_MERR_2"/>
    <property type="match status" value="1"/>
</dbReference>
<evidence type="ECO:0000313" key="4">
    <source>
        <dbReference type="EMBL" id="SDF25630.1"/>
    </source>
</evidence>
<dbReference type="EMBL" id="FNBG01000008">
    <property type="protein sequence ID" value="SDF25630.1"/>
    <property type="molecule type" value="Genomic_DNA"/>
</dbReference>
<organism evidence="4 5">
    <name type="scientific">Fontibacillus panacisegetis</name>
    <dbReference type="NCBI Taxonomy" id="670482"/>
    <lineage>
        <taxon>Bacteria</taxon>
        <taxon>Bacillati</taxon>
        <taxon>Bacillota</taxon>
        <taxon>Bacilli</taxon>
        <taxon>Bacillales</taxon>
        <taxon>Paenibacillaceae</taxon>
        <taxon>Fontibacillus</taxon>
    </lineage>
</organism>
<sequence length="309" mass="36132">MNLSSGLSYSERKLIHVIVIDNFIKGRGGIVIFKIGEFSKLTQVSIRMLRYYDETGLLKPARIDKFTGYRFYSVEQISHLHKIIFLRDSGFSVSEIAVTLNCWEDAFLTDQLKDKYLEIERAITREQERLKKIETALHDLTERKTRVHYDVSLKSIPSLQVLSLRKIIPDYFSEELLWKELTRFIEEEGLNISQNSSSFAIYHDDEYKEANVDVEVCVVVNQSGISKDGFTFRQTEKVDTMAYTWVYGPFENIASGYSSFAHWLQQHNQYRMKGRNRQICHRGPWNEEDPDRYLTEIQIPVESQLNTGD</sequence>